<evidence type="ECO:0000256" key="3">
    <source>
        <dbReference type="ARBA" id="ARBA00022723"/>
    </source>
</evidence>
<dbReference type="InterPro" id="IPR002495">
    <property type="entry name" value="Glyco_trans_8"/>
</dbReference>
<gene>
    <name evidence="4" type="ORF">RM190_09185</name>
</gene>
<comment type="caution">
    <text evidence="4">The sequence shown here is derived from an EMBL/GenBank/DDBJ whole genome shotgun (WGS) entry which is preliminary data.</text>
</comment>
<dbReference type="EMBL" id="JAVRQI010000006">
    <property type="protein sequence ID" value="MDT1062028.1"/>
    <property type="molecule type" value="Genomic_DNA"/>
</dbReference>
<dbReference type="RefSeq" id="WP_311759126.1">
    <property type="nucleotide sequence ID" value="NZ_JAVRQI010000006.1"/>
</dbReference>
<dbReference type="Pfam" id="PF01501">
    <property type="entry name" value="Glyco_transf_8"/>
    <property type="match status" value="1"/>
</dbReference>
<evidence type="ECO:0000313" key="5">
    <source>
        <dbReference type="Proteomes" id="UP001251085"/>
    </source>
</evidence>
<protein>
    <submittedName>
        <fullName evidence="4">Glycosyltransferase</fullName>
    </submittedName>
</protein>
<dbReference type="Proteomes" id="UP001251085">
    <property type="component" value="Unassembled WGS sequence"/>
</dbReference>
<dbReference type="SUPFAM" id="SSF53448">
    <property type="entry name" value="Nucleotide-diphospho-sugar transferases"/>
    <property type="match status" value="1"/>
</dbReference>
<reference evidence="5" key="1">
    <citation type="submission" date="2023-07" db="EMBL/GenBank/DDBJ databases">
        <title>Characterization of two Paracoccaceae strains isolated from Phycosphere and proposal of Xinfangfangia lacusdiani sp. nov.</title>
        <authorList>
            <person name="Deng Y."/>
            <person name="Zhang Y.Q."/>
        </authorList>
    </citation>
    <scope>NUCLEOTIDE SEQUENCE [LARGE SCALE GENOMIC DNA]</scope>
    <source>
        <strain evidence="5">CPCC 101403</strain>
    </source>
</reference>
<dbReference type="PANTHER" id="PTHR13778:SF47">
    <property type="entry name" value="LIPOPOLYSACCHARIDE 1,3-GALACTOSYLTRANSFERASE"/>
    <property type="match status" value="1"/>
</dbReference>
<dbReference type="InterPro" id="IPR050748">
    <property type="entry name" value="Glycosyltrans_8_dom-fam"/>
</dbReference>
<dbReference type="InterPro" id="IPR029044">
    <property type="entry name" value="Nucleotide-diphossugar_trans"/>
</dbReference>
<name>A0ABU3ECT3_9RHOB</name>
<accession>A0ABU3ECT3</accession>
<dbReference type="PANTHER" id="PTHR13778">
    <property type="entry name" value="GLYCOSYLTRANSFERASE 8 DOMAIN-CONTAINING PROTEIN"/>
    <property type="match status" value="1"/>
</dbReference>
<organism evidence="4 5">
    <name type="scientific">Paracoccus broussonetiae</name>
    <dbReference type="NCBI Taxonomy" id="3075834"/>
    <lineage>
        <taxon>Bacteria</taxon>
        <taxon>Pseudomonadati</taxon>
        <taxon>Pseudomonadota</taxon>
        <taxon>Alphaproteobacteria</taxon>
        <taxon>Rhodobacterales</taxon>
        <taxon>Paracoccaceae</taxon>
        <taxon>Paracoccus</taxon>
    </lineage>
</organism>
<keyword evidence="5" id="KW-1185">Reference proteome</keyword>
<sequence>MNAVDDEADFAVVTCADHNMLAAACCALLSARNQLDRPARFFLVTLDATPADHDAISDFKKRHGLPLEVLTFTRDQLPKVTRGRWSPSVLTRLFLDQILPRDLDRVLYMDADTLVVRPMNALRRIGFMRKPAIAVDDFIMAFPRKVQERRQKLGLGPDSAYFNSGVILFDWPSTLQGELLAQARHKLETCLDNYHATDQDALNAALEGKWVRLSPRWNAQTGFLPEISKPVIVHFTGRRKPWQRQVAWIHREHAKTYRQYLAGTPWQMEKNRSLPGQVASFLLHLGKSIEGLRKSRKLHGYLNRPDAGDVWKNDND</sequence>
<keyword evidence="1" id="KW-0328">Glycosyltransferase</keyword>
<keyword evidence="3" id="KW-0479">Metal-binding</keyword>
<keyword evidence="2" id="KW-0808">Transferase</keyword>
<evidence type="ECO:0000313" key="4">
    <source>
        <dbReference type="EMBL" id="MDT1062028.1"/>
    </source>
</evidence>
<evidence type="ECO:0000256" key="1">
    <source>
        <dbReference type="ARBA" id="ARBA00022676"/>
    </source>
</evidence>
<evidence type="ECO:0000256" key="2">
    <source>
        <dbReference type="ARBA" id="ARBA00022679"/>
    </source>
</evidence>
<dbReference type="Gene3D" id="3.90.550.10">
    <property type="entry name" value="Spore Coat Polysaccharide Biosynthesis Protein SpsA, Chain A"/>
    <property type="match status" value="1"/>
</dbReference>
<proteinExistence type="predicted"/>